<evidence type="ECO:0000313" key="3">
    <source>
        <dbReference type="Proteomes" id="UP000019763"/>
    </source>
</evidence>
<dbReference type="VEuPathDB" id="CryptoDB:GNI_070490"/>
<feature type="compositionally biased region" description="Basic and acidic residues" evidence="1">
    <location>
        <begin position="84"/>
        <end position="103"/>
    </location>
</feature>
<dbReference type="EMBL" id="AFNH02000529">
    <property type="protein sequence ID" value="EZG67210.1"/>
    <property type="molecule type" value="Genomic_DNA"/>
</dbReference>
<proteinExistence type="predicted"/>
<dbReference type="InterPro" id="IPR023393">
    <property type="entry name" value="START-like_dom_sf"/>
</dbReference>
<protein>
    <recommendedName>
        <fullName evidence="4">START domain protein</fullName>
    </recommendedName>
</protein>
<dbReference type="GeneID" id="22912584"/>
<dbReference type="Proteomes" id="UP000019763">
    <property type="component" value="Unassembled WGS sequence"/>
</dbReference>
<dbReference type="RefSeq" id="XP_011130299.1">
    <property type="nucleotide sequence ID" value="XM_011131997.1"/>
</dbReference>
<feature type="region of interest" description="Disordered" evidence="1">
    <location>
        <begin position="202"/>
        <end position="284"/>
    </location>
</feature>
<dbReference type="Gene3D" id="3.30.530.20">
    <property type="match status" value="1"/>
</dbReference>
<organism evidence="2 3">
    <name type="scientific">Gregarina niphandrodes</name>
    <name type="common">Septate eugregarine</name>
    <dbReference type="NCBI Taxonomy" id="110365"/>
    <lineage>
        <taxon>Eukaryota</taxon>
        <taxon>Sar</taxon>
        <taxon>Alveolata</taxon>
        <taxon>Apicomplexa</taxon>
        <taxon>Conoidasida</taxon>
        <taxon>Gregarinasina</taxon>
        <taxon>Eugregarinorida</taxon>
        <taxon>Gregarinidae</taxon>
        <taxon>Gregarina</taxon>
    </lineage>
</organism>
<accession>A0A023B7C9</accession>
<feature type="compositionally biased region" description="Low complexity" evidence="1">
    <location>
        <begin position="202"/>
        <end position="212"/>
    </location>
</feature>
<dbReference type="AlphaFoldDB" id="A0A023B7C9"/>
<dbReference type="OrthoDB" id="17317at2759"/>
<evidence type="ECO:0008006" key="4">
    <source>
        <dbReference type="Google" id="ProtNLM"/>
    </source>
</evidence>
<comment type="caution">
    <text evidence="2">The sequence shown here is derived from an EMBL/GenBank/DDBJ whole genome shotgun (WGS) entry which is preliminary data.</text>
</comment>
<evidence type="ECO:0000313" key="2">
    <source>
        <dbReference type="EMBL" id="EZG67210.1"/>
    </source>
</evidence>
<evidence type="ECO:0000256" key="1">
    <source>
        <dbReference type="SAM" id="MobiDB-lite"/>
    </source>
</evidence>
<feature type="region of interest" description="Disordered" evidence="1">
    <location>
        <begin position="77"/>
        <end position="111"/>
    </location>
</feature>
<keyword evidence="3" id="KW-1185">Reference proteome</keyword>
<gene>
    <name evidence="2" type="ORF">GNI_070490</name>
</gene>
<sequence>MVCDKAVGANAIGAKAVGAKAVGAKAVGAKVIGTTAAGQEAVLAAARPVVGYRNDEEDEYIGSTPIGLRSDGEALKSMMSSERSIGRSTERSTGKSTGRSERSRARRERQGGVVVLGDSCYEFEAPAMDSSEYSDDAVLSPALHLRVPELAHLGMMDQTGGSPAAGTLAVIAQGARKAHFEEAYRDEQKKRAETCNTRVAARRTPATATVASPPRPKTLRPGPKTTEMALAKWSPISSGGCTPFGSPGRRKSQGPAVSPSPIGAKSPITHGSPSPLESRAPMQAAGTQPIGMAGVTDVGGATAIGTAAVWTGQRGVLGLGTFGESVKPVSVLKDRAGDTAGGTAGGIVGDTAGDLEVRTGAYHSESVFDSIRQLKSEFFVHAENKDCTVPHGILERLQQEVLGVFERLKVDPMFVVTRRLGATASAAELAGLRSMMSRAEFLKATSKLPGVPDVLVERDTPWWICKQAAQHKQSSLEAIDSFINDIKVGETGGREFVKGPVKDAAALPVVLYGCGALDASYASRLRNDRNNWKLSCDCMLPVYVKCVCIPKGPEMVHSEAELAELLPMVDELASDYRTHLIRCHYQMTLRYQSFIPVVGKADKALLKKAGWNEMEFNGGTCKIRWRTIAGGLILSYMDGYAECPTNKVMCLTFDADNHIKWIPFLSETKRLFATQPLGLCFGYKVALPWPMSSRELTVYGMAADALKVPGLNAVQMWCFNNPKAATSLMGVPLPAMNPKAVDMEIPALAFALSTTGSRTRVQLCAVFDVKVNFLPMTVQNHLAKLMATKMFGNVQTIAKDFDKSDYKKVYERNHEFFGKCFHSD</sequence>
<reference evidence="2" key="1">
    <citation type="submission" date="2013-12" db="EMBL/GenBank/DDBJ databases">
        <authorList>
            <person name="Omoto C.K."/>
            <person name="Sibley D."/>
            <person name="Venepally P."/>
            <person name="Hadjithomas M."/>
            <person name="Karamycheva S."/>
            <person name="Brunk B."/>
            <person name="Roos D."/>
            <person name="Caler E."/>
            <person name="Lorenzi H."/>
        </authorList>
    </citation>
    <scope>NUCLEOTIDE SEQUENCE</scope>
</reference>
<name>A0A023B7C9_GRENI</name>
<dbReference type="SUPFAM" id="SSF55961">
    <property type="entry name" value="Bet v1-like"/>
    <property type="match status" value="1"/>
</dbReference>